<dbReference type="GO" id="GO:0006338">
    <property type="term" value="P:chromatin remodeling"/>
    <property type="evidence" value="ECO:0007669"/>
    <property type="project" value="InterPro"/>
</dbReference>
<evidence type="ECO:0000259" key="5">
    <source>
        <dbReference type="PROSITE" id="PS50071"/>
    </source>
</evidence>
<feature type="compositionally biased region" description="Basic and acidic residues" evidence="4">
    <location>
        <begin position="177"/>
        <end position="191"/>
    </location>
</feature>
<feature type="region of interest" description="Disordered" evidence="4">
    <location>
        <begin position="171"/>
        <end position="251"/>
    </location>
</feature>
<dbReference type="InterPro" id="IPR009057">
    <property type="entry name" value="Homeodomain-like_sf"/>
</dbReference>
<dbReference type="GO" id="GO:0000981">
    <property type="term" value="F:DNA-binding transcription factor activity, RNA polymerase II-specific"/>
    <property type="evidence" value="ECO:0007669"/>
    <property type="project" value="TreeGrafter"/>
</dbReference>
<dbReference type="PANTHER" id="PTHR15116">
    <property type="entry name" value="DNA-BINDING PROTEIN SATB FAMILY MEMBER"/>
    <property type="match status" value="1"/>
</dbReference>
<dbReference type="SUPFAM" id="SSF46689">
    <property type="entry name" value="Homeodomain-like"/>
    <property type="match status" value="2"/>
</dbReference>
<keyword evidence="2 3" id="KW-0539">Nucleus</keyword>
<comment type="subcellular location">
    <subcellularLocation>
        <location evidence="1 2 3">Nucleus</location>
    </subcellularLocation>
</comment>
<protein>
    <submittedName>
        <fullName evidence="6">Putative LOC100122637 [Nasonia vitripennis]</fullName>
    </submittedName>
</protein>
<feature type="DNA-binding region" description="Homeobox" evidence="2">
    <location>
        <begin position="19"/>
        <end position="88"/>
    </location>
</feature>
<feature type="region of interest" description="Disordered" evidence="4">
    <location>
        <begin position="86"/>
        <end position="132"/>
    </location>
</feature>
<dbReference type="PROSITE" id="PS50071">
    <property type="entry name" value="HOMEOBOX_2"/>
    <property type="match status" value="2"/>
</dbReference>
<sequence length="364" mass="41905">MRNNFLSNRHVDTFTTNKPRMRVCFDPETEIPRLQKWFAANNHPTRQQVEEFVKELNSLECRKGRKALDVNNVIYWFKNTRAAVKRAEMKSKQNPSIPQPTSIHPPVSSSSSSSNNNFLELRSNSPSTQSSMHWPWLSSLKNNNDNYSLPSNFATEKLSSCEVHTPQKESIIMEAESSTKESSINDDRRSEDEDEEGEDIESKQRDSSSKSELTSELLSPSLKEDDSLSYRPSSLIYPPPPHPPPSRAASSNPLLSHSVIYMSQYMNPYLQTSNVIGGVGASSFGLDSEKRKRNRTFIDPVSEVPRLEEWFLHNTHPSHSMIARYTDELNRLPYRQKFPSLEQKNIQFWFKNRRAKCKRMNSCL</sequence>
<dbReference type="GO" id="GO:0000978">
    <property type="term" value="F:RNA polymerase II cis-regulatory region sequence-specific DNA binding"/>
    <property type="evidence" value="ECO:0007669"/>
    <property type="project" value="TreeGrafter"/>
</dbReference>
<feature type="compositionally biased region" description="Polar residues" evidence="4">
    <location>
        <begin position="92"/>
        <end position="102"/>
    </location>
</feature>
<evidence type="ECO:0000256" key="4">
    <source>
        <dbReference type="SAM" id="MobiDB-lite"/>
    </source>
</evidence>
<feature type="compositionally biased region" description="Low complexity" evidence="4">
    <location>
        <begin position="108"/>
        <end position="117"/>
    </location>
</feature>
<dbReference type="Gene3D" id="1.10.10.60">
    <property type="entry name" value="Homeodomain-like"/>
    <property type="match status" value="2"/>
</dbReference>
<dbReference type="CDD" id="cd00086">
    <property type="entry name" value="homeodomain"/>
    <property type="match status" value="2"/>
</dbReference>
<keyword evidence="2 3" id="KW-0371">Homeobox</keyword>
<feature type="DNA-binding region" description="Homeobox" evidence="2">
    <location>
        <begin position="292"/>
        <end position="361"/>
    </location>
</feature>
<dbReference type="PANTHER" id="PTHR15116:SF16">
    <property type="entry name" value="DEFECTIVE PROVENTRICULUS, ISOFORM A"/>
    <property type="match status" value="1"/>
</dbReference>
<dbReference type="OrthoDB" id="10052721at2759"/>
<dbReference type="SMART" id="SM00389">
    <property type="entry name" value="HOX"/>
    <property type="match status" value="2"/>
</dbReference>
<dbReference type="InterPro" id="IPR039673">
    <property type="entry name" value="SATB1/SATB2"/>
</dbReference>
<dbReference type="Pfam" id="PF00046">
    <property type="entry name" value="Homeodomain"/>
    <property type="match status" value="2"/>
</dbReference>
<feature type="compositionally biased region" description="Low complexity" evidence="4">
    <location>
        <begin position="210"/>
        <end position="221"/>
    </location>
</feature>
<dbReference type="AlphaFoldDB" id="A0A0K2T4Y1"/>
<dbReference type="GO" id="GO:0005634">
    <property type="term" value="C:nucleus"/>
    <property type="evidence" value="ECO:0007669"/>
    <property type="project" value="UniProtKB-SubCell"/>
</dbReference>
<evidence type="ECO:0000256" key="2">
    <source>
        <dbReference type="PROSITE-ProRule" id="PRU00108"/>
    </source>
</evidence>
<feature type="compositionally biased region" description="Basic and acidic residues" evidence="4">
    <location>
        <begin position="200"/>
        <end position="209"/>
    </location>
</feature>
<dbReference type="InterPro" id="IPR001356">
    <property type="entry name" value="HD"/>
</dbReference>
<accession>A0A0K2T4Y1</accession>
<dbReference type="FunFam" id="1.10.10.60:FF:000169">
    <property type="entry name" value="DNA-binding protein SATB1"/>
    <property type="match status" value="2"/>
</dbReference>
<feature type="domain" description="Homeobox" evidence="5">
    <location>
        <begin position="17"/>
        <end position="87"/>
    </location>
</feature>
<evidence type="ECO:0000313" key="6">
    <source>
        <dbReference type="EMBL" id="CDW21088.1"/>
    </source>
</evidence>
<feature type="compositionally biased region" description="Pro residues" evidence="4">
    <location>
        <begin position="237"/>
        <end position="246"/>
    </location>
</feature>
<evidence type="ECO:0000256" key="1">
    <source>
        <dbReference type="ARBA" id="ARBA00004123"/>
    </source>
</evidence>
<proteinExistence type="predicted"/>
<organism evidence="6">
    <name type="scientific">Lepeophtheirus salmonis</name>
    <name type="common">Salmon louse</name>
    <name type="synonym">Caligus salmonis</name>
    <dbReference type="NCBI Taxonomy" id="72036"/>
    <lineage>
        <taxon>Eukaryota</taxon>
        <taxon>Metazoa</taxon>
        <taxon>Ecdysozoa</taxon>
        <taxon>Arthropoda</taxon>
        <taxon>Crustacea</taxon>
        <taxon>Multicrustacea</taxon>
        <taxon>Hexanauplia</taxon>
        <taxon>Copepoda</taxon>
        <taxon>Siphonostomatoida</taxon>
        <taxon>Caligidae</taxon>
        <taxon>Lepeophtheirus</taxon>
    </lineage>
</organism>
<keyword evidence="2 3" id="KW-0238">DNA-binding</keyword>
<reference evidence="6" key="1">
    <citation type="submission" date="2014-05" db="EMBL/GenBank/DDBJ databases">
        <authorList>
            <person name="Chronopoulou M."/>
        </authorList>
    </citation>
    <scope>NUCLEOTIDE SEQUENCE</scope>
    <source>
        <tissue evidence="6">Whole organism</tissue>
    </source>
</reference>
<name>A0A0K2T4Y1_LEPSM</name>
<dbReference type="EMBL" id="HACA01003727">
    <property type="protein sequence ID" value="CDW21088.1"/>
    <property type="molecule type" value="Transcribed_RNA"/>
</dbReference>
<feature type="compositionally biased region" description="Polar residues" evidence="4">
    <location>
        <begin position="122"/>
        <end position="132"/>
    </location>
</feature>
<feature type="domain" description="Homeobox" evidence="5">
    <location>
        <begin position="290"/>
        <end position="360"/>
    </location>
</feature>
<evidence type="ECO:0000256" key="3">
    <source>
        <dbReference type="RuleBase" id="RU000682"/>
    </source>
</evidence>